<proteinExistence type="predicted"/>
<organism evidence="1">
    <name type="scientific">Rhizophora mucronata</name>
    <name type="common">Asiatic mangrove</name>
    <dbReference type="NCBI Taxonomy" id="61149"/>
    <lineage>
        <taxon>Eukaryota</taxon>
        <taxon>Viridiplantae</taxon>
        <taxon>Streptophyta</taxon>
        <taxon>Embryophyta</taxon>
        <taxon>Tracheophyta</taxon>
        <taxon>Spermatophyta</taxon>
        <taxon>Magnoliopsida</taxon>
        <taxon>eudicotyledons</taxon>
        <taxon>Gunneridae</taxon>
        <taxon>Pentapetalae</taxon>
        <taxon>rosids</taxon>
        <taxon>fabids</taxon>
        <taxon>Malpighiales</taxon>
        <taxon>Rhizophoraceae</taxon>
        <taxon>Rhizophora</taxon>
    </lineage>
</organism>
<name>A0A2P2PL42_RHIMU</name>
<protein>
    <submittedName>
        <fullName evidence="1">Uncharacterized protein</fullName>
    </submittedName>
</protein>
<reference evidence="1" key="1">
    <citation type="submission" date="2018-02" db="EMBL/GenBank/DDBJ databases">
        <title>Rhizophora mucronata_Transcriptome.</title>
        <authorList>
            <person name="Meera S.P."/>
            <person name="Sreeshan A."/>
            <person name="Augustine A."/>
        </authorList>
    </citation>
    <scope>NUCLEOTIDE SEQUENCE</scope>
    <source>
        <tissue evidence="1">Leaf</tissue>
    </source>
</reference>
<sequence>MGSNGKVTSVGRRRLRGAIEFCPREIAGVDRQQTRFYPCTDYRQIQREREREQLRCALWYRKI</sequence>
<accession>A0A2P2PL42</accession>
<evidence type="ECO:0000313" key="1">
    <source>
        <dbReference type="EMBL" id="MBX55442.1"/>
    </source>
</evidence>
<dbReference type="EMBL" id="GGEC01074958">
    <property type="protein sequence ID" value="MBX55442.1"/>
    <property type="molecule type" value="Transcribed_RNA"/>
</dbReference>
<dbReference type="AlphaFoldDB" id="A0A2P2PL42"/>